<dbReference type="InterPro" id="IPR028081">
    <property type="entry name" value="Leu-bd"/>
</dbReference>
<comment type="similarity">
    <text evidence="1">Belongs to the leucine-binding protein family.</text>
</comment>
<name>A0A2N9VZE9_9HYPH</name>
<evidence type="ECO:0000256" key="4">
    <source>
        <dbReference type="ARBA" id="ARBA00022970"/>
    </source>
</evidence>
<dbReference type="InterPro" id="IPR000709">
    <property type="entry name" value="Leu_Ile_Val-bd"/>
</dbReference>
<gene>
    <name evidence="7" type="ORF">B5P45_10880</name>
</gene>
<dbReference type="PRINTS" id="PR00337">
    <property type="entry name" value="LEUILEVALBP"/>
</dbReference>
<evidence type="ECO:0000313" key="8">
    <source>
        <dbReference type="Proteomes" id="UP000232163"/>
    </source>
</evidence>
<evidence type="ECO:0000256" key="3">
    <source>
        <dbReference type="ARBA" id="ARBA00022729"/>
    </source>
</evidence>
<keyword evidence="8" id="KW-1185">Reference proteome</keyword>
<feature type="domain" description="Leucine-binding protein" evidence="6">
    <location>
        <begin position="25"/>
        <end position="361"/>
    </location>
</feature>
<accession>A0A2N9VZE9</accession>
<dbReference type="PANTHER" id="PTHR47151:SF2">
    <property type="entry name" value="AMINO ACID BINDING PROTEIN"/>
    <property type="match status" value="1"/>
</dbReference>
<reference evidence="7 8" key="1">
    <citation type="journal article" date="2017" name="Int J Environ Stud">
        <title>Does the Miocene-Pliocene relict legume Oxytropis triphylla form nitrogen-fixing nodules with a combination of bacterial strains?</title>
        <authorList>
            <person name="Safronova V."/>
            <person name="Belimov A."/>
            <person name="Sazanova A."/>
            <person name="Kuznetsova I."/>
            <person name="Popova J."/>
            <person name="Andronov E."/>
            <person name="Verkhozina A."/>
            <person name="Tikhonovich I."/>
        </authorList>
    </citation>
    <scope>NUCLEOTIDE SEQUENCE [LARGE SCALE GENOMIC DNA]</scope>
    <source>
        <strain evidence="7 8">Tri-38</strain>
    </source>
</reference>
<dbReference type="GO" id="GO:0006865">
    <property type="term" value="P:amino acid transport"/>
    <property type="evidence" value="ECO:0007669"/>
    <property type="project" value="UniProtKB-KW"/>
</dbReference>
<dbReference type="OrthoDB" id="9768386at2"/>
<evidence type="ECO:0000313" key="7">
    <source>
        <dbReference type="EMBL" id="PIO44867.1"/>
    </source>
</evidence>
<dbReference type="AlphaFoldDB" id="A0A2N9VZE9"/>
<feature type="chain" id="PRO_5014608343" evidence="5">
    <location>
        <begin position="24"/>
        <end position="367"/>
    </location>
</feature>
<protein>
    <submittedName>
        <fullName evidence="7">Branched chain amino acid ABC transporter substrate-binding protein</fullName>
    </submittedName>
</protein>
<evidence type="ECO:0000259" key="6">
    <source>
        <dbReference type="Pfam" id="PF13458"/>
    </source>
</evidence>
<evidence type="ECO:0000256" key="2">
    <source>
        <dbReference type="ARBA" id="ARBA00022448"/>
    </source>
</evidence>
<evidence type="ECO:0000256" key="1">
    <source>
        <dbReference type="ARBA" id="ARBA00010062"/>
    </source>
</evidence>
<dbReference type="RefSeq" id="WP_099998189.1">
    <property type="nucleotide sequence ID" value="NZ_CP017940.1"/>
</dbReference>
<proteinExistence type="inferred from homology"/>
<organism evidence="7 8">
    <name type="scientific">Phyllobacterium zundukense</name>
    <dbReference type="NCBI Taxonomy" id="1867719"/>
    <lineage>
        <taxon>Bacteria</taxon>
        <taxon>Pseudomonadati</taxon>
        <taxon>Pseudomonadota</taxon>
        <taxon>Alphaproteobacteria</taxon>
        <taxon>Hyphomicrobiales</taxon>
        <taxon>Phyllobacteriaceae</taxon>
        <taxon>Phyllobacterium</taxon>
    </lineage>
</organism>
<dbReference type="KEGG" id="pht:BLM14_03940"/>
<feature type="signal peptide" evidence="5">
    <location>
        <begin position="1"/>
        <end position="23"/>
    </location>
</feature>
<sequence>MRLSLISGVALAAVMAMTSFAKADIIVGIIAPVTGPVAAYGLQVKNGVESAAEAINAAGGIKGEKIVTKIFDDAGEPKQGVSVANQVVGEGIKFVVGPVTSGVAMPVSDVLAENGIVMVTPTATTPDLTTRGLETVFRTCGRDDQQADVAGKYILDNFKDKRIAIVYDKTPYGTGIGNGLKAVLNKGGVTEVVFEGINAGEKDYSALVTRLKSEKADVIYFGGYHAEGGLIARQLSDQGIKAQLIGPDGLSNTEYWAIGGEAAAGTLFTNSADPTKNPAASKVVEALQAKNIPAEAFTLNAYAALQVIAGGIEKAGSAEPTEVAAKIKSGEALSTVVGDLTYSSTGDLTTPAFVFYKWEGGKAVQID</sequence>
<keyword evidence="3 5" id="KW-0732">Signal</keyword>
<dbReference type="CDD" id="cd06342">
    <property type="entry name" value="PBP1_ABC_LIVBP-like"/>
    <property type="match status" value="1"/>
</dbReference>
<keyword evidence="2" id="KW-0813">Transport</keyword>
<dbReference type="EMBL" id="MZMT01000026">
    <property type="protein sequence ID" value="PIO44867.1"/>
    <property type="molecule type" value="Genomic_DNA"/>
</dbReference>
<dbReference type="SUPFAM" id="SSF53822">
    <property type="entry name" value="Periplasmic binding protein-like I"/>
    <property type="match status" value="1"/>
</dbReference>
<dbReference type="Pfam" id="PF13458">
    <property type="entry name" value="Peripla_BP_6"/>
    <property type="match status" value="1"/>
</dbReference>
<dbReference type="Gene3D" id="3.40.50.2300">
    <property type="match status" value="2"/>
</dbReference>
<dbReference type="InterPro" id="IPR028082">
    <property type="entry name" value="Peripla_BP_I"/>
</dbReference>
<evidence type="ECO:0000256" key="5">
    <source>
        <dbReference type="SAM" id="SignalP"/>
    </source>
</evidence>
<dbReference type="Proteomes" id="UP000232163">
    <property type="component" value="Unassembled WGS sequence"/>
</dbReference>
<dbReference type="PANTHER" id="PTHR47151">
    <property type="entry name" value="LEU/ILE/VAL-BINDING ABC TRANSPORTER SUBUNIT"/>
    <property type="match status" value="1"/>
</dbReference>
<keyword evidence="4" id="KW-0029">Amino-acid transport</keyword>
<comment type="caution">
    <text evidence="7">The sequence shown here is derived from an EMBL/GenBank/DDBJ whole genome shotgun (WGS) entry which is preliminary data.</text>
</comment>